<protein>
    <submittedName>
        <fullName evidence="3">Uncharacterized protein</fullName>
    </submittedName>
</protein>
<proteinExistence type="inferred from homology"/>
<name>A0A9I9EKK8_CUCME</name>
<dbReference type="EnsemblPlants" id="MELO3C035057.2.1">
    <property type="protein sequence ID" value="MELO3C035057.2.1"/>
    <property type="gene ID" value="MELO3C035057.2"/>
</dbReference>
<dbReference type="PANTHER" id="PTHR10353:SF175">
    <property type="entry name" value="BETA-GLUCOSIDASE 18-LIKE ISOFORM X1"/>
    <property type="match status" value="1"/>
</dbReference>
<dbReference type="SUPFAM" id="SSF51445">
    <property type="entry name" value="(Trans)glycosidases"/>
    <property type="match status" value="1"/>
</dbReference>
<dbReference type="InterPro" id="IPR017853">
    <property type="entry name" value="GH"/>
</dbReference>
<dbReference type="PANTHER" id="PTHR10353">
    <property type="entry name" value="GLYCOSYL HYDROLASE"/>
    <property type="match status" value="1"/>
</dbReference>
<dbReference type="Gene3D" id="3.20.20.80">
    <property type="entry name" value="Glycosidases"/>
    <property type="match status" value="1"/>
</dbReference>
<evidence type="ECO:0000256" key="2">
    <source>
        <dbReference type="RuleBase" id="RU003690"/>
    </source>
</evidence>
<reference evidence="3" key="1">
    <citation type="submission" date="2023-03" db="UniProtKB">
        <authorList>
            <consortium name="EnsemblPlants"/>
        </authorList>
    </citation>
    <scope>IDENTIFICATION</scope>
</reference>
<evidence type="ECO:0000313" key="3">
    <source>
        <dbReference type="EnsemblPlants" id="MELO3C035057.2.1"/>
    </source>
</evidence>
<dbReference type="InterPro" id="IPR001360">
    <property type="entry name" value="Glyco_hydro_1"/>
</dbReference>
<dbReference type="GO" id="GO:0008422">
    <property type="term" value="F:beta-glucosidase activity"/>
    <property type="evidence" value="ECO:0007669"/>
    <property type="project" value="TreeGrafter"/>
</dbReference>
<dbReference type="GO" id="GO:0005975">
    <property type="term" value="P:carbohydrate metabolic process"/>
    <property type="evidence" value="ECO:0007669"/>
    <property type="project" value="InterPro"/>
</dbReference>
<dbReference type="Pfam" id="PF00232">
    <property type="entry name" value="Glyco_hydro_1"/>
    <property type="match status" value="1"/>
</dbReference>
<evidence type="ECO:0000256" key="1">
    <source>
        <dbReference type="ARBA" id="ARBA00010838"/>
    </source>
</evidence>
<dbReference type="AlphaFoldDB" id="A0A9I9EKK8"/>
<organism evidence="3">
    <name type="scientific">Cucumis melo</name>
    <name type="common">Muskmelon</name>
    <dbReference type="NCBI Taxonomy" id="3656"/>
    <lineage>
        <taxon>Eukaryota</taxon>
        <taxon>Viridiplantae</taxon>
        <taxon>Streptophyta</taxon>
        <taxon>Embryophyta</taxon>
        <taxon>Tracheophyta</taxon>
        <taxon>Spermatophyta</taxon>
        <taxon>Magnoliopsida</taxon>
        <taxon>eudicotyledons</taxon>
        <taxon>Gunneridae</taxon>
        <taxon>Pentapetalae</taxon>
        <taxon>rosids</taxon>
        <taxon>fabids</taxon>
        <taxon>Cucurbitales</taxon>
        <taxon>Cucurbitaceae</taxon>
        <taxon>Benincaseae</taxon>
        <taxon>Cucumis</taxon>
    </lineage>
</organism>
<comment type="similarity">
    <text evidence="1 2">Belongs to the glycosyl hydrolase 1 family.</text>
</comment>
<accession>A0A9I9EKK8</accession>
<dbReference type="Gramene" id="MELO3C035057.2.1">
    <property type="protein sequence ID" value="MELO3C035057.2.1"/>
    <property type="gene ID" value="MELO3C035057.2"/>
</dbReference>
<sequence>MEFAEKIKNNDAGDLADNHYHRFMEDIELMGSMVMNAYRLSISWTRILPSKGRHHHIQGLLSGSKDVSSSKKINGQQIHMDCVKSYDIRSIINRRCWKLQRRITSNDIELQVPSPLVPTQKSYFGRAKHHYVKLRDHVDSEAIRMIEVISG</sequence>